<dbReference type="GO" id="GO:0005576">
    <property type="term" value="C:extracellular region"/>
    <property type="evidence" value="ECO:0007669"/>
    <property type="project" value="UniProtKB-SubCell"/>
</dbReference>
<name>A0A5C4NLV1_9RHOB</name>
<keyword evidence="2" id="KW-0964">Secreted</keyword>
<dbReference type="SUPFAM" id="SSF52317">
    <property type="entry name" value="Class I glutamine amidotransferase-like"/>
    <property type="match status" value="1"/>
</dbReference>
<accession>A0A5C4NLV1</accession>
<proteinExistence type="predicted"/>
<dbReference type="InterPro" id="IPR050557">
    <property type="entry name" value="RTX_toxin/Mannuronan_C5-epim"/>
</dbReference>
<dbReference type="PANTHER" id="PTHR38340">
    <property type="entry name" value="S-LAYER PROTEIN"/>
    <property type="match status" value="1"/>
</dbReference>
<dbReference type="InterPro" id="IPR011049">
    <property type="entry name" value="Serralysin-like_metalloprot_C"/>
</dbReference>
<evidence type="ECO:0000313" key="5">
    <source>
        <dbReference type="Proteomes" id="UP000305709"/>
    </source>
</evidence>
<dbReference type="Pfam" id="PF00353">
    <property type="entry name" value="HemolysinCabind"/>
    <property type="match status" value="7"/>
</dbReference>
<evidence type="ECO:0000256" key="3">
    <source>
        <dbReference type="SAM" id="MobiDB-lite"/>
    </source>
</evidence>
<dbReference type="OrthoDB" id="5618759at2"/>
<dbReference type="PRINTS" id="PR00313">
    <property type="entry name" value="CABNDNGRPT"/>
</dbReference>
<dbReference type="Gene3D" id="2.150.10.10">
    <property type="entry name" value="Serralysin-like metalloprotease, C-terminal"/>
    <property type="match status" value="6"/>
</dbReference>
<evidence type="ECO:0000313" key="4">
    <source>
        <dbReference type="EMBL" id="TNC74970.1"/>
    </source>
</evidence>
<dbReference type="SUPFAM" id="SSF51120">
    <property type="entry name" value="beta-Roll"/>
    <property type="match status" value="5"/>
</dbReference>
<dbReference type="PROSITE" id="PS00330">
    <property type="entry name" value="HEMOLYSIN_CALCIUM"/>
    <property type="match status" value="4"/>
</dbReference>
<feature type="compositionally biased region" description="Gly residues" evidence="3">
    <location>
        <begin position="1373"/>
        <end position="1386"/>
    </location>
</feature>
<evidence type="ECO:0000256" key="1">
    <source>
        <dbReference type="ARBA" id="ARBA00004613"/>
    </source>
</evidence>
<dbReference type="InterPro" id="IPR018511">
    <property type="entry name" value="Hemolysin-typ_Ca-bd_CS"/>
</dbReference>
<feature type="region of interest" description="Disordered" evidence="3">
    <location>
        <begin position="1373"/>
        <end position="1395"/>
    </location>
</feature>
<dbReference type="Gene3D" id="3.40.50.880">
    <property type="match status" value="1"/>
</dbReference>
<comment type="caution">
    <text evidence="4">The sequence shown here is derived from an EMBL/GenBank/DDBJ whole genome shotgun (WGS) entry which is preliminary data.</text>
</comment>
<organism evidence="4 5">
    <name type="scientific">Rubellimicrobium roseum</name>
    <dbReference type="NCBI Taxonomy" id="687525"/>
    <lineage>
        <taxon>Bacteria</taxon>
        <taxon>Pseudomonadati</taxon>
        <taxon>Pseudomonadota</taxon>
        <taxon>Alphaproteobacteria</taxon>
        <taxon>Rhodobacterales</taxon>
        <taxon>Roseobacteraceae</taxon>
        <taxon>Rubellimicrobium</taxon>
    </lineage>
</organism>
<dbReference type="GO" id="GO:0005509">
    <property type="term" value="F:calcium ion binding"/>
    <property type="evidence" value="ECO:0007669"/>
    <property type="project" value="InterPro"/>
</dbReference>
<reference evidence="4 5" key="1">
    <citation type="submission" date="2019-06" db="EMBL/GenBank/DDBJ databases">
        <authorList>
            <person name="Jiang L."/>
        </authorList>
    </citation>
    <scope>NUCLEOTIDE SEQUENCE [LARGE SCALE GENOMIC DNA]</scope>
    <source>
        <strain evidence="4 5">YIM 48858</strain>
    </source>
</reference>
<dbReference type="InterPro" id="IPR001343">
    <property type="entry name" value="Hemolysn_Ca-bd"/>
</dbReference>
<keyword evidence="5" id="KW-1185">Reference proteome</keyword>
<dbReference type="GO" id="GO:0005975">
    <property type="term" value="P:carbohydrate metabolic process"/>
    <property type="evidence" value="ECO:0007669"/>
    <property type="project" value="InterPro"/>
</dbReference>
<evidence type="ECO:0000256" key="2">
    <source>
        <dbReference type="ARBA" id="ARBA00022525"/>
    </source>
</evidence>
<dbReference type="InterPro" id="IPR011330">
    <property type="entry name" value="Glyco_hydro/deAcase_b/a-brl"/>
</dbReference>
<feature type="region of interest" description="Disordered" evidence="3">
    <location>
        <begin position="914"/>
        <end position="933"/>
    </location>
</feature>
<gene>
    <name evidence="4" type="ORF">FHG71_02275</name>
</gene>
<dbReference type="InterPro" id="IPR029062">
    <property type="entry name" value="Class_I_gatase-like"/>
</dbReference>
<dbReference type="SUPFAM" id="SSF88713">
    <property type="entry name" value="Glycoside hydrolase/deacetylase"/>
    <property type="match status" value="1"/>
</dbReference>
<dbReference type="Proteomes" id="UP000305709">
    <property type="component" value="Unassembled WGS sequence"/>
</dbReference>
<dbReference type="Gene3D" id="3.20.20.370">
    <property type="entry name" value="Glycoside hydrolase/deacetylase"/>
    <property type="match status" value="1"/>
</dbReference>
<comment type="subcellular location">
    <subcellularLocation>
        <location evidence="1">Secreted</location>
    </subcellularLocation>
</comment>
<sequence length="1496" mass="154038">MLRGRAAMSTVITIIDGVLGAEEWPAADLLHDSAPGDTPGYRLYGAAEPAASGDRFVLAIESELVPTAGAIGPGTTFWLDTDLNLDTGYKVFGAYGTEYNIDFSLGADGQLFAGLYTGAAGETLVAPLTFAVAPDGSVLEVELPASLLNGGPRAIRVFADVNNQTFLPDPYPGNFVVQPELPATGDPQVRIGIVYSETTAANYYNITNYGQLFMAAQNQAMQAGIPFDLLTEADLSDPANLAKYDALVFPGFSHVKASQADAIAASLAAAQNAYGLGLIVAGNFLTNSETGAALAGDSYARMKSLLGVTLEDFGQTQGIRLLANGETHPILDGYAQGQVVGQYTNASYLDFRDLTGAGRTLFDQVLTDATGGQITRDAVIANELRGRNVHFATDAILGNNNILGEAIDWAAGRTTPDVSLAMTRGSSIFYARNDMDQSQETFDVSVLEPGIYDAMLPIIEKWYQDWGFVGSYYINVGANPPDQTTDWAVSKPYYDRILALESEIGSHSYTHPEDTNLLLPDTPEILALVQRVDPRNPDAVDPWTLTPAEQDLLFKSYRFQFETSKLIIEARLGLDVVGAAVPGAPESIDTTREIIKYYDYLSGGYSGIGAGYPGAFGFVTPGETSQVYLAPNMSFDFSLIGFKRMTPEQATEYWLKEYESITKNGTAPIISFPWHDYGPTNWEDGNPDITYTLAMFETLIGRAAADGAEFVTGADLAARIRSFASSTLVTSRSGDVVTATVGSASSGHFALDMGKEGRIASVEGWYAYDDDSVFLPRSGGTFKVSLGPTPADVTHINHIGQRNELISVTGDGTALGFTLVGRSDVHIDMKGETDQRVSVTGADTARIATDGDLIVGFNAVGTKNVAVNVLASTGVLNGTAGNDILLGGSGSDQMNGLGGNDLLVGNGGNDALDGGAGDDRLDGNAGSDRLTGAGGADRLTGGAGVDELIGGLGDDVYVLSGSDSADDTITEIAGQGIDTVEVDADYTLGTYLDNLVLTGAANLRGIGNGFANRISGNDGDNVLDGLVGADIMNGGLGNDIYHVDNIGDRADEALNAGVDEIRTSRAALNISTNGMINVENLTYLGTAGFSGTGNALDNALTGGAGADTLTGGAGNDLLAGQDGADSLDGGTGDDRMEGGSGDDTYIVAQAGDQVVEDAAGGTDTVRSAISVELAANVENLVLTGGASLTGTGNALDNAITGNGGANTLDGGSGADVLAGLGGNDTYVVDNAADTVVEVAGAGVDTVRTLLAAFSLAGVANVDHLTFIGSGNFTGTGNALINTLTGGGGNDLLDGGLGRDRLIGGAGDDTYVIEIATEAIIEAVGAGRDTVVSSASYSLAANLEDLILVGAVNGTGNSLVNVLTGSDLSNTIRGSGGNDTLSGGGGDDNLDGQTGNDRVAGEAGNDILNAASGNDVFVFADGFGNDVVNSFDFNPTGGQDLLDLTAFDLSAATFGSQVQIADLGADILVTIGGDPGQTIRLVGAQLAGNITAQDFLL</sequence>
<dbReference type="PANTHER" id="PTHR38340:SF1">
    <property type="entry name" value="S-LAYER PROTEIN"/>
    <property type="match status" value="1"/>
</dbReference>
<dbReference type="EMBL" id="VDFV01000001">
    <property type="protein sequence ID" value="TNC74970.1"/>
    <property type="molecule type" value="Genomic_DNA"/>
</dbReference>
<protein>
    <submittedName>
        <fullName evidence="4">Uncharacterized protein</fullName>
    </submittedName>
</protein>